<dbReference type="AlphaFoldDB" id="A0A4Z2F5X2"/>
<reference evidence="2 3" key="1">
    <citation type="submission" date="2019-03" db="EMBL/GenBank/DDBJ databases">
        <title>First draft genome of Liparis tanakae, snailfish: a comprehensive survey of snailfish specific genes.</title>
        <authorList>
            <person name="Kim W."/>
            <person name="Song I."/>
            <person name="Jeong J.-H."/>
            <person name="Kim D."/>
            <person name="Kim S."/>
            <person name="Ryu S."/>
            <person name="Song J.Y."/>
            <person name="Lee S.K."/>
        </authorList>
    </citation>
    <scope>NUCLEOTIDE SEQUENCE [LARGE SCALE GENOMIC DNA]</scope>
    <source>
        <tissue evidence="2">Muscle</tissue>
    </source>
</reference>
<dbReference type="EMBL" id="SRLO01001601">
    <property type="protein sequence ID" value="TNN36567.1"/>
    <property type="molecule type" value="Genomic_DNA"/>
</dbReference>
<protein>
    <submittedName>
        <fullName evidence="2">Uncharacterized protein</fullName>
    </submittedName>
</protein>
<feature type="region of interest" description="Disordered" evidence="1">
    <location>
        <begin position="1"/>
        <end position="45"/>
    </location>
</feature>
<evidence type="ECO:0000313" key="2">
    <source>
        <dbReference type="EMBL" id="TNN36567.1"/>
    </source>
</evidence>
<comment type="caution">
    <text evidence="2">The sequence shown here is derived from an EMBL/GenBank/DDBJ whole genome shotgun (WGS) entry which is preliminary data.</text>
</comment>
<feature type="compositionally biased region" description="Basic and acidic residues" evidence="1">
    <location>
        <begin position="18"/>
        <end position="31"/>
    </location>
</feature>
<gene>
    <name evidence="2" type="ORF">EYF80_053268</name>
</gene>
<dbReference type="Proteomes" id="UP000314294">
    <property type="component" value="Unassembled WGS sequence"/>
</dbReference>
<evidence type="ECO:0000256" key="1">
    <source>
        <dbReference type="SAM" id="MobiDB-lite"/>
    </source>
</evidence>
<evidence type="ECO:0000313" key="3">
    <source>
        <dbReference type="Proteomes" id="UP000314294"/>
    </source>
</evidence>
<accession>A0A4Z2F5X2</accession>
<organism evidence="2 3">
    <name type="scientific">Liparis tanakae</name>
    <name type="common">Tanaka's snailfish</name>
    <dbReference type="NCBI Taxonomy" id="230148"/>
    <lineage>
        <taxon>Eukaryota</taxon>
        <taxon>Metazoa</taxon>
        <taxon>Chordata</taxon>
        <taxon>Craniata</taxon>
        <taxon>Vertebrata</taxon>
        <taxon>Euteleostomi</taxon>
        <taxon>Actinopterygii</taxon>
        <taxon>Neopterygii</taxon>
        <taxon>Teleostei</taxon>
        <taxon>Neoteleostei</taxon>
        <taxon>Acanthomorphata</taxon>
        <taxon>Eupercaria</taxon>
        <taxon>Perciformes</taxon>
        <taxon>Cottioidei</taxon>
        <taxon>Cottales</taxon>
        <taxon>Liparidae</taxon>
        <taxon>Liparis</taxon>
    </lineage>
</organism>
<name>A0A4Z2F5X2_9TELE</name>
<keyword evidence="3" id="KW-1185">Reference proteome</keyword>
<proteinExistence type="predicted"/>
<sequence length="126" mass="13403">MNARRDGKALRVSSSLTERVRPQRGGRDDSRVQPQDDELNVNPELRDGAGRLSAAILVLEGILKLGTSRMVDNGLLDARSGCFSLSVFGGLGLFVFTPLCVRHSGLCAPRSPSAPTGELCGAKPEI</sequence>